<keyword evidence="6" id="KW-1185">Reference proteome</keyword>
<keyword evidence="1 3" id="KW-0853">WD repeat</keyword>
<accession>A0A1X0P4B0</accession>
<dbReference type="InterPro" id="IPR001680">
    <property type="entry name" value="WD40_rpt"/>
</dbReference>
<evidence type="ECO:0000256" key="2">
    <source>
        <dbReference type="ARBA" id="ARBA00022737"/>
    </source>
</evidence>
<protein>
    <submittedName>
        <fullName evidence="5">Uncharacterized protein</fullName>
    </submittedName>
</protein>
<comment type="caution">
    <text evidence="5">The sequence shown here is derived from an EMBL/GenBank/DDBJ whole genome shotgun (WGS) entry which is preliminary data.</text>
</comment>
<dbReference type="InterPro" id="IPR051179">
    <property type="entry name" value="WD_repeat_multifunction"/>
</dbReference>
<evidence type="ECO:0000256" key="3">
    <source>
        <dbReference type="PROSITE-ProRule" id="PRU00221"/>
    </source>
</evidence>
<dbReference type="Proteomes" id="UP000192257">
    <property type="component" value="Unassembled WGS sequence"/>
</dbReference>
<dbReference type="SUPFAM" id="SSF50978">
    <property type="entry name" value="WD40 repeat-like"/>
    <property type="match status" value="2"/>
</dbReference>
<dbReference type="GeneID" id="39982702"/>
<dbReference type="PANTHER" id="PTHR19857:SF8">
    <property type="entry name" value="ANGIO-ASSOCIATED MIGRATORY CELL PROTEIN"/>
    <property type="match status" value="1"/>
</dbReference>
<dbReference type="PANTHER" id="PTHR19857">
    <property type="entry name" value="MITOCHONDRIAL DIVISION PROTEIN 1-RELATED"/>
    <property type="match status" value="1"/>
</dbReference>
<evidence type="ECO:0000313" key="6">
    <source>
        <dbReference type="Proteomes" id="UP000192257"/>
    </source>
</evidence>
<dbReference type="Pfam" id="PF00400">
    <property type="entry name" value="WD40"/>
    <property type="match status" value="1"/>
</dbReference>
<evidence type="ECO:0000256" key="4">
    <source>
        <dbReference type="SAM" id="MobiDB-lite"/>
    </source>
</evidence>
<dbReference type="EMBL" id="NBCO01000005">
    <property type="protein sequence ID" value="ORC91671.1"/>
    <property type="molecule type" value="Genomic_DNA"/>
</dbReference>
<feature type="compositionally biased region" description="Polar residues" evidence="4">
    <location>
        <begin position="870"/>
        <end position="880"/>
    </location>
</feature>
<sequence length="880" mass="96857">MDSCNVRVVSTPFPINGMECYDRSMNVSKPHVISHVPVQKAIVSGGAHKVRQLNALNKNGLEEVEKPIYMVSLHHKGKLLVWNADAQEVVGMCDHHDCSVEQCIVTSTYIYVRAENEAGKNNEADCMVYVWHTKSLEPFRQILAHEGRVTSLVVSDTKDECFATAGIDHTVKFWDLTKSVLAPVKKIVLNSVPRVALYFRNMVVGGCAEVSMIIWNAQSGETVNTIKDGNDPIVVVRWVNDPKGLLAPPHSRAKQCLNSLLVGYSSGFVKGWSIDISANNMPMVLKWSQKVHRTYVNDLCADDDIVLSWSTLDGAFILIPSRGQCVPLVSYGVRIAILDTCAKSALVGVDDGSIKVFSYSGFASGMSEPVVMASFQPHLSGITGMFLQLLEDESWDRLICAAADGSIAFLDYTKTRGGKWLKEIGAQCVESVSNDGCVLLPWAARGGISAIDPIEMLPFPKQPNLELKQLITTIRWVEETNKLFVGSDDGVLSIFEGSFDEHHIPSFHKIEERKLSPYFVRNIAISEPNRSFAVVNLQKGVLWRDGAFFIVDTKGADLMYPIQPIPSMFPIRSSMITFTGLDSFDYTVILQLRDGTIVQYVGHTIGKKPPVFVRVLAGSLLTDVLNLESTGLAVYPSNYVLDILPTGGGVLNLSLMYAEGSTIKRLIFSAGTAGSVEKRNFAEREQSSNGGNTEDEFQSVVALCPVRQGELGFVIIRNSPYVDIVRNNGDYIYRISHKGDVLNYEIIGRRRRSRTFPFEASSSLNNSMSFAPASSPAACTAAFCAVSRYIAIGYRDGLVQLFDTTQNVIFARFTVHRTMIFGLWAFPRVVISSTEDGFCHADRILPRVMFDDRGSRQNSASGSILIPRSSPGNTSLASTA</sequence>
<feature type="region of interest" description="Disordered" evidence="4">
    <location>
        <begin position="857"/>
        <end position="880"/>
    </location>
</feature>
<dbReference type="OrthoDB" id="273067at2759"/>
<organism evidence="5 6">
    <name type="scientific">Trypanosoma theileri</name>
    <dbReference type="NCBI Taxonomy" id="67003"/>
    <lineage>
        <taxon>Eukaryota</taxon>
        <taxon>Discoba</taxon>
        <taxon>Euglenozoa</taxon>
        <taxon>Kinetoplastea</taxon>
        <taxon>Metakinetoplastina</taxon>
        <taxon>Trypanosomatida</taxon>
        <taxon>Trypanosomatidae</taxon>
        <taxon>Trypanosoma</taxon>
    </lineage>
</organism>
<dbReference type="AlphaFoldDB" id="A0A1X0P4B0"/>
<keyword evidence="2" id="KW-0677">Repeat</keyword>
<name>A0A1X0P4B0_9TRYP</name>
<dbReference type="InterPro" id="IPR036322">
    <property type="entry name" value="WD40_repeat_dom_sf"/>
</dbReference>
<evidence type="ECO:0000256" key="1">
    <source>
        <dbReference type="ARBA" id="ARBA00022574"/>
    </source>
</evidence>
<dbReference type="VEuPathDB" id="TriTrypDB:TM35_000052670"/>
<feature type="repeat" description="WD" evidence="3">
    <location>
        <begin position="142"/>
        <end position="176"/>
    </location>
</feature>
<evidence type="ECO:0000313" key="5">
    <source>
        <dbReference type="EMBL" id="ORC91671.1"/>
    </source>
</evidence>
<dbReference type="SMART" id="SM00320">
    <property type="entry name" value="WD40"/>
    <property type="match status" value="3"/>
</dbReference>
<dbReference type="InterPro" id="IPR015943">
    <property type="entry name" value="WD40/YVTN_repeat-like_dom_sf"/>
</dbReference>
<gene>
    <name evidence="5" type="ORF">TM35_000052670</name>
</gene>
<dbReference type="Gene3D" id="2.130.10.10">
    <property type="entry name" value="YVTN repeat-like/Quinoprotein amine dehydrogenase"/>
    <property type="match status" value="2"/>
</dbReference>
<proteinExistence type="predicted"/>
<dbReference type="PROSITE" id="PS50294">
    <property type="entry name" value="WD_REPEATS_REGION"/>
    <property type="match status" value="1"/>
</dbReference>
<dbReference type="RefSeq" id="XP_028885737.1">
    <property type="nucleotide sequence ID" value="XM_029022922.1"/>
</dbReference>
<reference evidence="5 6" key="1">
    <citation type="submission" date="2017-03" db="EMBL/GenBank/DDBJ databases">
        <title>An alternative strategy for trypanosome survival in the mammalian bloodstream revealed through genome and transcriptome analysis of the ubiquitous bovine parasite Trypanosoma (Megatrypanum) theileri.</title>
        <authorList>
            <person name="Kelly S."/>
            <person name="Ivens A."/>
            <person name="Mott A."/>
            <person name="O'Neill E."/>
            <person name="Emms D."/>
            <person name="Macleod O."/>
            <person name="Voorheis P."/>
            <person name="Matthews J."/>
            <person name="Matthews K."/>
            <person name="Carrington M."/>
        </authorList>
    </citation>
    <scope>NUCLEOTIDE SEQUENCE [LARGE SCALE GENOMIC DNA]</scope>
    <source>
        <strain evidence="5">Edinburgh</strain>
    </source>
</reference>
<dbReference type="PROSITE" id="PS50082">
    <property type="entry name" value="WD_REPEATS_2"/>
    <property type="match status" value="1"/>
</dbReference>